<dbReference type="InterPro" id="IPR004155">
    <property type="entry name" value="PBS_lyase_HEAT"/>
</dbReference>
<evidence type="ECO:0000259" key="1">
    <source>
        <dbReference type="SMART" id="SM00932"/>
    </source>
</evidence>
<proteinExistence type="predicted"/>
<dbReference type="PANTHER" id="PTHR12697">
    <property type="entry name" value="PBS LYASE HEAT-LIKE PROTEIN"/>
    <property type="match status" value="1"/>
</dbReference>
<name>A0A931HXI0_9BACI</name>
<comment type="caution">
    <text evidence="2">The sequence shown here is derived from an EMBL/GenBank/DDBJ whole genome shotgun (WGS) entry which is preliminary data.</text>
</comment>
<gene>
    <name evidence="2" type="ORF">H0267_15760</name>
</gene>
<keyword evidence="3" id="KW-1185">Reference proteome</keyword>
<dbReference type="Proteomes" id="UP000614490">
    <property type="component" value="Unassembled WGS sequence"/>
</dbReference>
<dbReference type="PANTHER" id="PTHR12697:SF37">
    <property type="entry name" value="CONSERVED VIRULENCE FACTOR C"/>
    <property type="match status" value="1"/>
</dbReference>
<dbReference type="InterPro" id="IPR016024">
    <property type="entry name" value="ARM-type_fold"/>
</dbReference>
<dbReference type="GO" id="GO:0016491">
    <property type="term" value="F:oxidoreductase activity"/>
    <property type="evidence" value="ECO:0007669"/>
    <property type="project" value="TreeGrafter"/>
</dbReference>
<dbReference type="SUPFAM" id="SSF48371">
    <property type="entry name" value="ARM repeat"/>
    <property type="match status" value="1"/>
</dbReference>
<dbReference type="Gene3D" id="3.30.1370.70">
    <property type="entry name" value="Scaffold protein Nfu/NifU, N-terminal domain"/>
    <property type="match status" value="1"/>
</dbReference>
<dbReference type="EMBL" id="JADZSC010000004">
    <property type="protein sequence ID" value="MBH0231667.1"/>
    <property type="molecule type" value="Genomic_DNA"/>
</dbReference>
<dbReference type="Pfam" id="PF08712">
    <property type="entry name" value="Nfu_N"/>
    <property type="match status" value="1"/>
</dbReference>
<dbReference type="SMART" id="SM00567">
    <property type="entry name" value="EZ_HEAT"/>
    <property type="match status" value="4"/>
</dbReference>
<reference evidence="2 3" key="1">
    <citation type="journal article" date="2005" name="Int. J. Syst. Evol. Microbiol.">
        <title>Halobacillus yeomjeoni sp. nov., isolated from a marine solar saltern in Korea.</title>
        <authorList>
            <person name="Yoon J.H."/>
            <person name="Kang S.J."/>
            <person name="Lee C.H."/>
            <person name="Oh H.W."/>
            <person name="Oh T.K."/>
        </authorList>
    </citation>
    <scope>NUCLEOTIDE SEQUENCE [LARGE SCALE GENOMIC DNA]</scope>
    <source>
        <strain evidence="2 3">KCTC 3957</strain>
    </source>
</reference>
<organism evidence="2 3">
    <name type="scientific">Halobacillus yeomjeoni</name>
    <dbReference type="NCBI Taxonomy" id="311194"/>
    <lineage>
        <taxon>Bacteria</taxon>
        <taxon>Bacillati</taxon>
        <taxon>Bacillota</taxon>
        <taxon>Bacilli</taxon>
        <taxon>Bacillales</taxon>
        <taxon>Bacillaceae</taxon>
        <taxon>Halobacillus</taxon>
    </lineage>
</organism>
<dbReference type="InterPro" id="IPR011989">
    <property type="entry name" value="ARM-like"/>
</dbReference>
<evidence type="ECO:0000313" key="2">
    <source>
        <dbReference type="EMBL" id="MBH0231667.1"/>
    </source>
</evidence>
<dbReference type="RefSeq" id="WP_197318301.1">
    <property type="nucleotide sequence ID" value="NZ_JADZSC010000004.1"/>
</dbReference>
<evidence type="ECO:0000313" key="3">
    <source>
        <dbReference type="Proteomes" id="UP000614490"/>
    </source>
</evidence>
<sequence>MKIVSIEPTPSPNSMKINLNEQLPDGEAHNYKQDDDLSNAPDFIQQLFEIEGVKGLYHVTDFIALERNARVSWESILPEVRRVFGSTAEEGMTSEKPEQPAQVEDSFGEIKVFVQMFKGIPMQVKLEDGDEEIRVGLPERFQNAAMKAAPASPNMIMERQWVEQNPRYGDADEIGEQVKEELSASYDEKRLESLVNQAFDQETDTVESSGEESKITLETLDHDDWKVRYAALDRMDPTAEDYPILEKALQDDKASIRRLATAYLGMIEQKETLPYLYKALNDKTVTVRRTAGDCLSDLGYKEAMPEMIESLKDPNKLVRWRAAMFLYELGDETALQALKDAADDPEFEVRMQINMAIERIEGGEEAKGSVWHQMTQATQKKQ</sequence>
<dbReference type="Pfam" id="PF13769">
    <property type="entry name" value="Virulence_fact"/>
    <property type="match status" value="1"/>
</dbReference>
<dbReference type="InterPro" id="IPR036498">
    <property type="entry name" value="Nfu/NifU_N_sf"/>
</dbReference>
<dbReference type="Pfam" id="PF13646">
    <property type="entry name" value="HEAT_2"/>
    <property type="match status" value="1"/>
</dbReference>
<dbReference type="AlphaFoldDB" id="A0A931HXI0"/>
<dbReference type="InterPro" id="IPR014824">
    <property type="entry name" value="Nfu/NifU_N"/>
</dbReference>
<accession>A0A931HXI0</accession>
<dbReference type="InterPro" id="IPR025989">
    <property type="entry name" value="Virulence_F_dom"/>
</dbReference>
<dbReference type="SUPFAM" id="SSF110836">
    <property type="entry name" value="Hypothetical protein SAV1430"/>
    <property type="match status" value="1"/>
</dbReference>
<protein>
    <submittedName>
        <fullName evidence="2">Conserved virulence factor C family protein</fullName>
    </submittedName>
</protein>
<dbReference type="Gene3D" id="1.25.10.10">
    <property type="entry name" value="Leucine-rich Repeat Variant"/>
    <property type="match status" value="1"/>
</dbReference>
<feature type="domain" description="Scaffold protein Nfu/NifU N-terminal" evidence="1">
    <location>
        <begin position="4"/>
        <end position="91"/>
    </location>
</feature>
<dbReference type="SMART" id="SM00932">
    <property type="entry name" value="Nfu_N"/>
    <property type="match status" value="1"/>
</dbReference>